<dbReference type="InterPro" id="IPR003594">
    <property type="entry name" value="HATPase_dom"/>
</dbReference>
<evidence type="ECO:0000256" key="14">
    <source>
        <dbReference type="SAM" id="Phobius"/>
    </source>
</evidence>
<dbReference type="Gene3D" id="1.10.287.130">
    <property type="match status" value="1"/>
</dbReference>
<evidence type="ECO:0000256" key="8">
    <source>
        <dbReference type="ARBA" id="ARBA00022741"/>
    </source>
</evidence>
<organism evidence="17 18">
    <name type="scientific">Lacihabitans lacunae</name>
    <dbReference type="NCBI Taxonomy" id="1028214"/>
    <lineage>
        <taxon>Bacteria</taxon>
        <taxon>Pseudomonadati</taxon>
        <taxon>Bacteroidota</taxon>
        <taxon>Cytophagia</taxon>
        <taxon>Cytophagales</taxon>
        <taxon>Leadbetterellaceae</taxon>
        <taxon>Lacihabitans</taxon>
    </lineage>
</organism>
<keyword evidence="13 14" id="KW-0472">Membrane</keyword>
<evidence type="ECO:0000256" key="2">
    <source>
        <dbReference type="ARBA" id="ARBA00004651"/>
    </source>
</evidence>
<evidence type="ECO:0000256" key="3">
    <source>
        <dbReference type="ARBA" id="ARBA00012438"/>
    </source>
</evidence>
<evidence type="ECO:0000256" key="7">
    <source>
        <dbReference type="ARBA" id="ARBA00022692"/>
    </source>
</evidence>
<evidence type="ECO:0000256" key="12">
    <source>
        <dbReference type="ARBA" id="ARBA00023012"/>
    </source>
</evidence>
<dbReference type="PROSITE" id="PS50109">
    <property type="entry name" value="HIS_KIN"/>
    <property type="match status" value="1"/>
</dbReference>
<keyword evidence="9 17" id="KW-0418">Kinase</keyword>
<dbReference type="CDD" id="cd06225">
    <property type="entry name" value="HAMP"/>
    <property type="match status" value="1"/>
</dbReference>
<feature type="transmembrane region" description="Helical" evidence="14">
    <location>
        <begin position="411"/>
        <end position="440"/>
    </location>
</feature>
<dbReference type="InterPro" id="IPR004358">
    <property type="entry name" value="Sig_transdc_His_kin-like_C"/>
</dbReference>
<sequence length="1238" mass="142716">MQKSISFLKRFTFLILAIIVFIAAGVYYAFFERNSPQNIDGYYQQSLQKNINLQIDKSNDDLKKVVDLYNSLNPKSFNQIKSKSNFPYYIFKNSKLFYWSDNIYVPQYQNIKDISSSEIKKYNQQYGIFNVKKFNFKNDTLTVVSVINLFKHYKNENDYLQSGFNSDIFFLPPKKISDKPFESSKEILNADKKPILYFQLPGNEKILNSAIPKTTLGIVSLGILLLVFQLFTLLKKLLRQHKFGLAFLTLLLFGLSLRLVMLFTGIPFLFTKKELFNPSFFSGSFWSPTLGDTILNALFWLIFLFFVAIYYFRSRIFLHLLKSSAIVKSIISVLMVLLVLLFTALCSQKITAIYSNSMYQLGLSLSLSLNNLKLLTFLFYFLILGIFFITTHLAINIFLRIQRNTRSGFFHWLYGILLGFIIILFIGTPKYAYLVAGLYFLIVYYFKLSRYFYTLRFQTLMYFILACFCFSLISIEIIEKEEHKKSIFDKQTFANRYLADNDLLGEGLLDKFANSVKYDPEIVGSFRRNTLALESLKHLVKDNHLDLYFDKYDIGVLAFDATGQNLNDEEKEKNLEFYKNTYALPKYSTTLKNVFFLNETGKDFIKEYISFNDISEGNTKVGTIVLDLKLKDEHSESVYPELLLDKKFVQNPESKNYSYGIFDKNNKIIYSSGSFNYMMNFPKEMLSDEQIYNDGVSYNDFFHLALKGQNGRTIVVSQEEKYYKTILSNFSFLFLLSILGISILLFAFGMIYGMGKFSMNFSTKIQLYLNAAFLLPLIIIIILTLSVVRTTLISIQEKSFLDNTKNIASTLQIHLENYQDGKTSKAFFENEINNLARNTKVDINLFGKDGKLWFSTRPLVYQYKLLSEHLNPEAYNKIIEEKENEILTNESLGTLNYKTVYLSVKGNGLNNFGIVGIPFFDAKTLLDMQVKEVVTIILIIFLFMFLLLLVLSYFASNQLTHPLKLIAQKLKKTNLDKLDESLSWKSDDEIGLLTKSYNNMLKKLDESKIALSQSEKQTAWREMAKQVAHEIKNPLTPMKLSIQQLQRTLPMDDPKSRDRIQRALNSLTEQIDNISEIANSFSEFAKMPVPRNERFDLVSVSQKTTDLYSQNNNIKIDFDTSDKEVFVNGDRLLVSRVITNLILNGIQSVPPIRQPQIKVKIYKNEEENYGIIEIKDNGSGIAEEVRKKVFIPNFSTKVGGSGLGLAMAKRGIEHAGGNIWFETEEGVGTTFFVDLPIS</sequence>
<evidence type="ECO:0000313" key="18">
    <source>
        <dbReference type="Proteomes" id="UP001595616"/>
    </source>
</evidence>
<evidence type="ECO:0000256" key="13">
    <source>
        <dbReference type="ARBA" id="ARBA00023136"/>
    </source>
</evidence>
<name>A0ABV7YRX3_9BACT</name>
<keyword evidence="8" id="KW-0547">Nucleotide-binding</keyword>
<protein>
    <recommendedName>
        <fullName evidence="3">histidine kinase</fullName>
        <ecNumber evidence="3">2.7.13.3</ecNumber>
    </recommendedName>
</protein>
<gene>
    <name evidence="17" type="ORF">ACFOOI_00470</name>
</gene>
<dbReference type="SMART" id="SM00387">
    <property type="entry name" value="HATPase_c"/>
    <property type="match status" value="1"/>
</dbReference>
<dbReference type="InterPro" id="IPR003661">
    <property type="entry name" value="HisK_dim/P_dom"/>
</dbReference>
<evidence type="ECO:0000313" key="17">
    <source>
        <dbReference type="EMBL" id="MFC3809110.1"/>
    </source>
</evidence>
<dbReference type="Gene3D" id="3.30.565.10">
    <property type="entry name" value="Histidine kinase-like ATPase, C-terminal domain"/>
    <property type="match status" value="1"/>
</dbReference>
<feature type="transmembrane region" description="Helical" evidence="14">
    <location>
        <begin position="730"/>
        <end position="755"/>
    </location>
</feature>
<evidence type="ECO:0000256" key="9">
    <source>
        <dbReference type="ARBA" id="ARBA00022777"/>
    </source>
</evidence>
<evidence type="ECO:0000256" key="4">
    <source>
        <dbReference type="ARBA" id="ARBA00022475"/>
    </source>
</evidence>
<evidence type="ECO:0000256" key="11">
    <source>
        <dbReference type="ARBA" id="ARBA00022989"/>
    </source>
</evidence>
<dbReference type="RefSeq" id="WP_379833702.1">
    <property type="nucleotide sequence ID" value="NZ_JBHRYQ010000001.1"/>
</dbReference>
<dbReference type="InterPro" id="IPR036890">
    <property type="entry name" value="HATPase_C_sf"/>
</dbReference>
<dbReference type="GO" id="GO:0016301">
    <property type="term" value="F:kinase activity"/>
    <property type="evidence" value="ECO:0007669"/>
    <property type="project" value="UniProtKB-KW"/>
</dbReference>
<dbReference type="PANTHER" id="PTHR45528:SF1">
    <property type="entry name" value="SENSOR HISTIDINE KINASE CPXA"/>
    <property type="match status" value="1"/>
</dbReference>
<dbReference type="Proteomes" id="UP001595616">
    <property type="component" value="Unassembled WGS sequence"/>
</dbReference>
<keyword evidence="12" id="KW-0902">Two-component regulatory system</keyword>
<feature type="transmembrane region" description="Helical" evidence="14">
    <location>
        <begin position="460"/>
        <end position="478"/>
    </location>
</feature>
<dbReference type="SUPFAM" id="SSF55874">
    <property type="entry name" value="ATPase domain of HSP90 chaperone/DNA topoisomerase II/histidine kinase"/>
    <property type="match status" value="1"/>
</dbReference>
<dbReference type="EC" id="2.7.13.3" evidence="3"/>
<feature type="transmembrane region" description="Helical" evidence="14">
    <location>
        <begin position="767"/>
        <end position="788"/>
    </location>
</feature>
<evidence type="ECO:0000256" key="1">
    <source>
        <dbReference type="ARBA" id="ARBA00000085"/>
    </source>
</evidence>
<keyword evidence="11 14" id="KW-1133">Transmembrane helix</keyword>
<feature type="transmembrane region" description="Helical" evidence="14">
    <location>
        <begin position="333"/>
        <end position="354"/>
    </location>
</feature>
<evidence type="ECO:0000259" key="15">
    <source>
        <dbReference type="PROSITE" id="PS50109"/>
    </source>
</evidence>
<dbReference type="PROSITE" id="PS50885">
    <property type="entry name" value="HAMP"/>
    <property type="match status" value="1"/>
</dbReference>
<dbReference type="InterPro" id="IPR005467">
    <property type="entry name" value="His_kinase_dom"/>
</dbReference>
<comment type="subcellular location">
    <subcellularLocation>
        <location evidence="2">Cell membrane</location>
        <topology evidence="2">Multi-pass membrane protein</topology>
    </subcellularLocation>
</comment>
<keyword evidence="18" id="KW-1185">Reference proteome</keyword>
<dbReference type="InterPro" id="IPR003660">
    <property type="entry name" value="HAMP_dom"/>
</dbReference>
<evidence type="ECO:0000256" key="10">
    <source>
        <dbReference type="ARBA" id="ARBA00022840"/>
    </source>
</evidence>
<feature type="transmembrane region" description="Helical" evidence="14">
    <location>
        <begin position="933"/>
        <end position="955"/>
    </location>
</feature>
<feature type="transmembrane region" description="Helical" evidence="14">
    <location>
        <begin position="290"/>
        <end position="312"/>
    </location>
</feature>
<proteinExistence type="predicted"/>
<feature type="domain" description="Histidine kinase" evidence="15">
    <location>
        <begin position="1026"/>
        <end position="1238"/>
    </location>
</feature>
<evidence type="ECO:0000256" key="5">
    <source>
        <dbReference type="ARBA" id="ARBA00022553"/>
    </source>
</evidence>
<feature type="transmembrane region" description="Helical" evidence="14">
    <location>
        <begin position="215"/>
        <end position="234"/>
    </location>
</feature>
<dbReference type="SUPFAM" id="SSF47384">
    <property type="entry name" value="Homodimeric domain of signal transducing histidine kinase"/>
    <property type="match status" value="1"/>
</dbReference>
<accession>A0ABV7YRX3</accession>
<dbReference type="InterPro" id="IPR050398">
    <property type="entry name" value="HssS/ArlS-like"/>
</dbReference>
<keyword evidence="4" id="KW-1003">Cell membrane</keyword>
<keyword evidence="10" id="KW-0067">ATP-binding</keyword>
<keyword evidence="7 14" id="KW-0812">Transmembrane</keyword>
<feature type="transmembrane region" description="Helical" evidence="14">
    <location>
        <begin position="12"/>
        <end position="30"/>
    </location>
</feature>
<dbReference type="PANTHER" id="PTHR45528">
    <property type="entry name" value="SENSOR HISTIDINE KINASE CPXA"/>
    <property type="match status" value="1"/>
</dbReference>
<dbReference type="EMBL" id="JBHRYQ010000001">
    <property type="protein sequence ID" value="MFC3809110.1"/>
    <property type="molecule type" value="Genomic_DNA"/>
</dbReference>
<comment type="catalytic activity">
    <reaction evidence="1">
        <text>ATP + protein L-histidine = ADP + protein N-phospho-L-histidine.</text>
        <dbReference type="EC" id="2.7.13.3"/>
    </reaction>
</comment>
<keyword evidence="6" id="KW-0808">Transferase</keyword>
<dbReference type="InterPro" id="IPR036097">
    <property type="entry name" value="HisK_dim/P_sf"/>
</dbReference>
<feature type="transmembrane region" description="Helical" evidence="14">
    <location>
        <begin position="374"/>
        <end position="399"/>
    </location>
</feature>
<evidence type="ECO:0000256" key="6">
    <source>
        <dbReference type="ARBA" id="ARBA00022679"/>
    </source>
</evidence>
<reference evidence="18" key="1">
    <citation type="journal article" date="2019" name="Int. J. Syst. Evol. Microbiol.">
        <title>The Global Catalogue of Microorganisms (GCM) 10K type strain sequencing project: providing services to taxonomists for standard genome sequencing and annotation.</title>
        <authorList>
            <consortium name="The Broad Institute Genomics Platform"/>
            <consortium name="The Broad Institute Genome Sequencing Center for Infectious Disease"/>
            <person name="Wu L."/>
            <person name="Ma J."/>
        </authorList>
    </citation>
    <scope>NUCLEOTIDE SEQUENCE [LARGE SCALE GENOMIC DNA]</scope>
    <source>
        <strain evidence="18">CECT 7956</strain>
    </source>
</reference>
<dbReference type="CDD" id="cd00082">
    <property type="entry name" value="HisKA"/>
    <property type="match status" value="1"/>
</dbReference>
<dbReference type="PRINTS" id="PR00344">
    <property type="entry name" value="BCTRLSENSOR"/>
</dbReference>
<feature type="transmembrane region" description="Helical" evidence="14">
    <location>
        <begin position="246"/>
        <end position="270"/>
    </location>
</feature>
<comment type="caution">
    <text evidence="17">The sequence shown here is derived from an EMBL/GenBank/DDBJ whole genome shotgun (WGS) entry which is preliminary data.</text>
</comment>
<dbReference type="Pfam" id="PF02518">
    <property type="entry name" value="HATPase_c"/>
    <property type="match status" value="1"/>
</dbReference>
<feature type="domain" description="HAMP" evidence="16">
    <location>
        <begin position="957"/>
        <end position="1009"/>
    </location>
</feature>
<evidence type="ECO:0000259" key="16">
    <source>
        <dbReference type="PROSITE" id="PS50885"/>
    </source>
</evidence>
<dbReference type="Pfam" id="PF00512">
    <property type="entry name" value="HisKA"/>
    <property type="match status" value="1"/>
</dbReference>
<dbReference type="SMART" id="SM00388">
    <property type="entry name" value="HisKA"/>
    <property type="match status" value="1"/>
</dbReference>
<dbReference type="Gene3D" id="6.10.340.10">
    <property type="match status" value="1"/>
</dbReference>
<keyword evidence="5" id="KW-0597">Phosphoprotein</keyword>